<dbReference type="PANTHER" id="PTHR45138:SF9">
    <property type="entry name" value="DIGUANYLATE CYCLASE DGCM-RELATED"/>
    <property type="match status" value="1"/>
</dbReference>
<keyword evidence="4" id="KW-0808">Transferase</keyword>
<dbReference type="RefSeq" id="WP_390276552.1">
    <property type="nucleotide sequence ID" value="NZ_JBHRYH010000007.1"/>
</dbReference>
<dbReference type="InterPro" id="IPR050469">
    <property type="entry name" value="Diguanylate_Cyclase"/>
</dbReference>
<dbReference type="GO" id="GO:0052621">
    <property type="term" value="F:diguanylate cyclase activity"/>
    <property type="evidence" value="ECO:0007669"/>
    <property type="project" value="UniProtKB-EC"/>
</dbReference>
<comment type="caution">
    <text evidence="4">The sequence shown here is derived from an EMBL/GenBank/DDBJ whole genome shotgun (WGS) entry which is preliminary data.</text>
</comment>
<comment type="catalytic activity">
    <reaction evidence="2">
        <text>2 GTP = 3',3'-c-di-GMP + 2 diphosphate</text>
        <dbReference type="Rhea" id="RHEA:24898"/>
        <dbReference type="ChEBI" id="CHEBI:33019"/>
        <dbReference type="ChEBI" id="CHEBI:37565"/>
        <dbReference type="ChEBI" id="CHEBI:58805"/>
        <dbReference type="EC" id="2.7.7.65"/>
    </reaction>
</comment>
<name>A0ABV7TR10_9NEIS</name>
<dbReference type="InterPro" id="IPR029787">
    <property type="entry name" value="Nucleotide_cyclase"/>
</dbReference>
<evidence type="ECO:0000313" key="4">
    <source>
        <dbReference type="EMBL" id="MFC3625129.1"/>
    </source>
</evidence>
<evidence type="ECO:0000256" key="2">
    <source>
        <dbReference type="ARBA" id="ARBA00034247"/>
    </source>
</evidence>
<dbReference type="Pfam" id="PF00990">
    <property type="entry name" value="GGDEF"/>
    <property type="match status" value="1"/>
</dbReference>
<dbReference type="SUPFAM" id="SSF55073">
    <property type="entry name" value="Nucleotide cyclase"/>
    <property type="match status" value="1"/>
</dbReference>
<evidence type="ECO:0000256" key="1">
    <source>
        <dbReference type="ARBA" id="ARBA00012528"/>
    </source>
</evidence>
<dbReference type="SMART" id="SM00267">
    <property type="entry name" value="GGDEF"/>
    <property type="match status" value="1"/>
</dbReference>
<evidence type="ECO:0000259" key="3">
    <source>
        <dbReference type="PROSITE" id="PS50887"/>
    </source>
</evidence>
<dbReference type="InterPro" id="IPR043128">
    <property type="entry name" value="Rev_trsase/Diguanyl_cyclase"/>
</dbReference>
<keyword evidence="5" id="KW-1185">Reference proteome</keyword>
<sequence>MSKPAANPNIAYLVKQMAKMSAQRELRELERSLLELVGELLRGHGVRFYSLRGGDQQLEVRLLHRLDEQGNYHKVSPRHWHAPDQHMREAILRSDDTPGPWHQGNTTWQVIRQRNRRMALVVVENGPLDAQEENFLAAIVLIHENYLRLLYDAERDMLTGLLNRRSFDTRLYELMSLPESRYTLALLDVDHFKRINDRFGHIVGDEVLLRLSQLMTETLGSSARCYRYGGEEFAALLPISDTSAHARLEVLRQRIADSEFPQVGRVTLSIGHVRIERQPLPANVVEQADKALYHAKEQGRNRVADYAELLQQGLAQPDSWPQGDIELF</sequence>
<reference evidence="5" key="1">
    <citation type="journal article" date="2019" name="Int. J. Syst. Evol. Microbiol.">
        <title>The Global Catalogue of Microorganisms (GCM) 10K type strain sequencing project: providing services to taxonomists for standard genome sequencing and annotation.</title>
        <authorList>
            <consortium name="The Broad Institute Genomics Platform"/>
            <consortium name="The Broad Institute Genome Sequencing Center for Infectious Disease"/>
            <person name="Wu L."/>
            <person name="Ma J."/>
        </authorList>
    </citation>
    <scope>NUCLEOTIDE SEQUENCE [LARGE SCALE GENOMIC DNA]</scope>
    <source>
        <strain evidence="5">KCTC 42195</strain>
    </source>
</reference>
<dbReference type="Proteomes" id="UP001595636">
    <property type="component" value="Unassembled WGS sequence"/>
</dbReference>
<protein>
    <recommendedName>
        <fullName evidence="1">diguanylate cyclase</fullName>
        <ecNumber evidence="1">2.7.7.65</ecNumber>
    </recommendedName>
</protein>
<evidence type="ECO:0000313" key="5">
    <source>
        <dbReference type="Proteomes" id="UP001595636"/>
    </source>
</evidence>
<dbReference type="NCBIfam" id="TIGR00254">
    <property type="entry name" value="GGDEF"/>
    <property type="match status" value="1"/>
</dbReference>
<dbReference type="InterPro" id="IPR000160">
    <property type="entry name" value="GGDEF_dom"/>
</dbReference>
<dbReference type="EMBL" id="JBHRYH010000007">
    <property type="protein sequence ID" value="MFC3625129.1"/>
    <property type="molecule type" value="Genomic_DNA"/>
</dbReference>
<dbReference type="PANTHER" id="PTHR45138">
    <property type="entry name" value="REGULATORY COMPONENTS OF SENSORY TRANSDUCTION SYSTEM"/>
    <property type="match status" value="1"/>
</dbReference>
<dbReference type="PROSITE" id="PS50887">
    <property type="entry name" value="GGDEF"/>
    <property type="match status" value="1"/>
</dbReference>
<gene>
    <name evidence="4" type="ORF">ACFOKJ_03085</name>
</gene>
<dbReference type="Gene3D" id="3.30.70.270">
    <property type="match status" value="1"/>
</dbReference>
<dbReference type="CDD" id="cd01949">
    <property type="entry name" value="GGDEF"/>
    <property type="match status" value="1"/>
</dbReference>
<organism evidence="4 5">
    <name type="scientific">Vogesella amnigena</name>
    <dbReference type="NCBI Taxonomy" id="1507449"/>
    <lineage>
        <taxon>Bacteria</taxon>
        <taxon>Pseudomonadati</taxon>
        <taxon>Pseudomonadota</taxon>
        <taxon>Betaproteobacteria</taxon>
        <taxon>Neisseriales</taxon>
        <taxon>Chromobacteriaceae</taxon>
        <taxon>Vogesella</taxon>
    </lineage>
</organism>
<keyword evidence="4" id="KW-0548">Nucleotidyltransferase</keyword>
<accession>A0ABV7TR10</accession>
<dbReference type="EC" id="2.7.7.65" evidence="1"/>
<feature type="domain" description="GGDEF" evidence="3">
    <location>
        <begin position="180"/>
        <end position="308"/>
    </location>
</feature>
<proteinExistence type="predicted"/>